<dbReference type="InterPro" id="IPR018497">
    <property type="entry name" value="Peptidase_M13_C"/>
</dbReference>
<dbReference type="GO" id="GO:0005886">
    <property type="term" value="C:plasma membrane"/>
    <property type="evidence" value="ECO:0007669"/>
    <property type="project" value="TreeGrafter"/>
</dbReference>
<evidence type="ECO:0000256" key="1">
    <source>
        <dbReference type="ARBA" id="ARBA00001947"/>
    </source>
</evidence>
<gene>
    <name evidence="12" type="primary">LOC100901760</name>
</gene>
<dbReference type="Proteomes" id="UP000694867">
    <property type="component" value="Unplaced"/>
</dbReference>
<feature type="signal peptide" evidence="8">
    <location>
        <begin position="1"/>
        <end position="21"/>
    </location>
</feature>
<organism evidence="11 12">
    <name type="scientific">Galendromus occidentalis</name>
    <name type="common">western predatory mite</name>
    <dbReference type="NCBI Taxonomy" id="34638"/>
    <lineage>
        <taxon>Eukaryota</taxon>
        <taxon>Metazoa</taxon>
        <taxon>Ecdysozoa</taxon>
        <taxon>Arthropoda</taxon>
        <taxon>Chelicerata</taxon>
        <taxon>Arachnida</taxon>
        <taxon>Acari</taxon>
        <taxon>Parasitiformes</taxon>
        <taxon>Mesostigmata</taxon>
        <taxon>Gamasina</taxon>
        <taxon>Phytoseioidea</taxon>
        <taxon>Phytoseiidae</taxon>
        <taxon>Typhlodrominae</taxon>
        <taxon>Galendromus</taxon>
    </lineage>
</organism>
<keyword evidence="4" id="KW-0479">Metal-binding</keyword>
<dbReference type="GeneID" id="100901760"/>
<evidence type="ECO:0000256" key="5">
    <source>
        <dbReference type="ARBA" id="ARBA00022801"/>
    </source>
</evidence>
<protein>
    <submittedName>
        <fullName evidence="12">Neprilysin-2</fullName>
    </submittedName>
</protein>
<evidence type="ECO:0000256" key="6">
    <source>
        <dbReference type="ARBA" id="ARBA00022833"/>
    </source>
</evidence>
<evidence type="ECO:0000256" key="2">
    <source>
        <dbReference type="ARBA" id="ARBA00007357"/>
    </source>
</evidence>
<accession>A0AAJ6QPG5</accession>
<dbReference type="SUPFAM" id="SSF55486">
    <property type="entry name" value="Metalloproteases ('zincins'), catalytic domain"/>
    <property type="match status" value="1"/>
</dbReference>
<dbReference type="PRINTS" id="PR00786">
    <property type="entry name" value="NEPRILYSIN"/>
</dbReference>
<keyword evidence="11" id="KW-1185">Reference proteome</keyword>
<dbReference type="GO" id="GO:0004222">
    <property type="term" value="F:metalloendopeptidase activity"/>
    <property type="evidence" value="ECO:0007669"/>
    <property type="project" value="InterPro"/>
</dbReference>
<evidence type="ECO:0000313" key="11">
    <source>
        <dbReference type="Proteomes" id="UP000694867"/>
    </source>
</evidence>
<feature type="domain" description="Peptidase M13 N-terminal" evidence="10">
    <location>
        <begin position="77"/>
        <end position="467"/>
    </location>
</feature>
<dbReference type="PANTHER" id="PTHR11733">
    <property type="entry name" value="ZINC METALLOPROTEASE FAMILY M13 NEPRILYSIN-RELATED"/>
    <property type="match status" value="1"/>
</dbReference>
<keyword evidence="3" id="KW-0645">Protease</keyword>
<dbReference type="CDD" id="cd08662">
    <property type="entry name" value="M13"/>
    <property type="match status" value="1"/>
</dbReference>
<dbReference type="AlphaFoldDB" id="A0AAJ6QPG5"/>
<dbReference type="Pfam" id="PF05649">
    <property type="entry name" value="Peptidase_M13_N"/>
    <property type="match status" value="1"/>
</dbReference>
<dbReference type="InterPro" id="IPR024079">
    <property type="entry name" value="MetalloPept_cat_dom_sf"/>
</dbReference>
<dbReference type="InterPro" id="IPR000718">
    <property type="entry name" value="Peptidase_M13"/>
</dbReference>
<dbReference type="PANTHER" id="PTHR11733:SF224">
    <property type="entry name" value="NEPRILYSIN-2"/>
    <property type="match status" value="1"/>
</dbReference>
<evidence type="ECO:0000259" key="10">
    <source>
        <dbReference type="Pfam" id="PF05649"/>
    </source>
</evidence>
<dbReference type="RefSeq" id="XP_003739567.2">
    <property type="nucleotide sequence ID" value="XM_003739519.2"/>
</dbReference>
<sequence length="734" mass="83269">MFVAMAVALAVVGSQYQSALARRSVPYTVGASSLIAPPATKNRNFEALTNHDGLCLTAGCVKAAAQIIENMDATADPCTDFYQFACGGWVQRQNIPEDKSSLTQFSLIQDELDAKLRQVVEKPVDKARDPPYVVKLKYLYQSCVNTTHLDNLGEEPLQKILRDLGGWPVIEGNRWNESAFDWLDIIIKFRDLGFSHDIIFDLSVIPDFRNNTQYLIDLDQTSLGLPERSYLLKGITDPAVRAYFKLMTDAAALLGVKDGAEARKELEEALQFETTLANYSIPREERRNISALYNKMTLRDLKKLAPSIEWDTYFNKLLVDPISDNEQINVAVPKFVVQVADLLNTTDKRTLANYMIWRVVLQSYATLGKAWRDRLLEFNAALSGKTRESPRWEQCMTSLTGSMALSLANLYVKNYFREDSKDSALTMVKYITNEFLKMLKEVPWMDPDTRHRAKEKAEAIVPYIGYPSELLNDTLLVEHYENVTMAPDGYFSNVMHLRKWSTDYSFGQLRKPHIKGEWKKHSQVAVVNAFYNSLENCIEFPAGILQGAFFARDRPNYLNFGAIGFVIGHEITHGFDDRGRQFDKDGNNKNWWEHATDERFKERAQCIIHQYGNYTVPESGLNVNGINTQGENIADNGGIKEAFRAYRQWEKDNGPEGALPGLDYTPHQLFWISAANVWCGKYRPEVLRLRIISGSHSPAAFRVIGPMSNAPEFAEQFSCPVGSPMNPKQKCTVW</sequence>
<evidence type="ECO:0000256" key="4">
    <source>
        <dbReference type="ARBA" id="ARBA00022723"/>
    </source>
</evidence>
<dbReference type="GO" id="GO:0016485">
    <property type="term" value="P:protein processing"/>
    <property type="evidence" value="ECO:0007669"/>
    <property type="project" value="TreeGrafter"/>
</dbReference>
<proteinExistence type="inferred from homology"/>
<evidence type="ECO:0000256" key="3">
    <source>
        <dbReference type="ARBA" id="ARBA00022670"/>
    </source>
</evidence>
<dbReference type="KEGG" id="goe:100901760"/>
<dbReference type="GO" id="GO:0046872">
    <property type="term" value="F:metal ion binding"/>
    <property type="evidence" value="ECO:0007669"/>
    <property type="project" value="UniProtKB-KW"/>
</dbReference>
<comment type="similarity">
    <text evidence="2">Belongs to the peptidase M13 family.</text>
</comment>
<evidence type="ECO:0000256" key="7">
    <source>
        <dbReference type="ARBA" id="ARBA00023049"/>
    </source>
</evidence>
<keyword evidence="6" id="KW-0862">Zinc</keyword>
<reference evidence="12" key="1">
    <citation type="submission" date="2025-08" db="UniProtKB">
        <authorList>
            <consortium name="RefSeq"/>
        </authorList>
    </citation>
    <scope>IDENTIFICATION</scope>
</reference>
<dbReference type="InterPro" id="IPR042089">
    <property type="entry name" value="Peptidase_M13_dom_2"/>
</dbReference>
<dbReference type="Gene3D" id="3.40.390.10">
    <property type="entry name" value="Collagenase (Catalytic Domain)"/>
    <property type="match status" value="1"/>
</dbReference>
<comment type="cofactor">
    <cofactor evidence="1">
        <name>Zn(2+)</name>
        <dbReference type="ChEBI" id="CHEBI:29105"/>
    </cofactor>
</comment>
<dbReference type="Gene3D" id="1.10.1380.10">
    <property type="entry name" value="Neutral endopeptidase , domain2"/>
    <property type="match status" value="1"/>
</dbReference>
<dbReference type="CTD" id="40588"/>
<evidence type="ECO:0000256" key="8">
    <source>
        <dbReference type="SAM" id="SignalP"/>
    </source>
</evidence>
<dbReference type="InterPro" id="IPR008753">
    <property type="entry name" value="Peptidase_M13_N"/>
</dbReference>
<keyword evidence="7" id="KW-0482">Metalloprotease</keyword>
<evidence type="ECO:0000259" key="9">
    <source>
        <dbReference type="Pfam" id="PF01431"/>
    </source>
</evidence>
<feature type="domain" description="Peptidase M13 C-terminal" evidence="9">
    <location>
        <begin position="528"/>
        <end position="733"/>
    </location>
</feature>
<dbReference type="Pfam" id="PF01431">
    <property type="entry name" value="Peptidase_M13"/>
    <property type="match status" value="1"/>
</dbReference>
<feature type="chain" id="PRO_5042517519" evidence="8">
    <location>
        <begin position="22"/>
        <end position="734"/>
    </location>
</feature>
<keyword evidence="5" id="KW-0378">Hydrolase</keyword>
<keyword evidence="8" id="KW-0732">Signal</keyword>
<name>A0AAJ6QPG5_9ACAR</name>
<dbReference type="PROSITE" id="PS51885">
    <property type="entry name" value="NEPRILYSIN"/>
    <property type="match status" value="1"/>
</dbReference>
<evidence type="ECO:0000313" key="12">
    <source>
        <dbReference type="RefSeq" id="XP_003739567.2"/>
    </source>
</evidence>